<evidence type="ECO:0000313" key="8">
    <source>
        <dbReference type="EnsemblPlants" id="QL04p027300:mrna"/>
    </source>
</evidence>
<dbReference type="InterPro" id="IPR045344">
    <property type="entry name" value="C-JID"/>
</dbReference>
<comment type="catalytic activity">
    <reaction evidence="5">
        <text>NAD(+) + H2O = ADP-D-ribose + nicotinamide + H(+)</text>
        <dbReference type="Rhea" id="RHEA:16301"/>
        <dbReference type="ChEBI" id="CHEBI:15377"/>
        <dbReference type="ChEBI" id="CHEBI:15378"/>
        <dbReference type="ChEBI" id="CHEBI:17154"/>
        <dbReference type="ChEBI" id="CHEBI:57540"/>
        <dbReference type="ChEBI" id="CHEBI:57967"/>
        <dbReference type="EC" id="3.2.2.6"/>
    </reaction>
    <physiologicalReaction direction="left-to-right" evidence="5">
        <dbReference type="Rhea" id="RHEA:16302"/>
    </physiologicalReaction>
</comment>
<keyword evidence="3" id="KW-0677">Repeat</keyword>
<dbReference type="EC" id="3.2.2.6" evidence="1"/>
<dbReference type="PANTHER" id="PTHR11017">
    <property type="entry name" value="LEUCINE-RICH REPEAT-CONTAINING PROTEIN"/>
    <property type="match status" value="1"/>
</dbReference>
<protein>
    <recommendedName>
        <fullName evidence="1">ADP-ribosyl cyclase/cyclic ADP-ribose hydrolase</fullName>
        <ecNumber evidence="1">3.2.2.6</ecNumber>
    </recommendedName>
</protein>
<dbReference type="PRINTS" id="PR00364">
    <property type="entry name" value="DISEASERSIST"/>
</dbReference>
<evidence type="ECO:0000256" key="3">
    <source>
        <dbReference type="ARBA" id="ARBA00022737"/>
    </source>
</evidence>
<dbReference type="GO" id="GO:0006952">
    <property type="term" value="P:defense response"/>
    <property type="evidence" value="ECO:0007669"/>
    <property type="project" value="InterPro"/>
</dbReference>
<name>A0A7N2LDX6_QUELO</name>
<organism evidence="8 9">
    <name type="scientific">Quercus lobata</name>
    <name type="common">Valley oak</name>
    <dbReference type="NCBI Taxonomy" id="97700"/>
    <lineage>
        <taxon>Eukaryota</taxon>
        <taxon>Viridiplantae</taxon>
        <taxon>Streptophyta</taxon>
        <taxon>Embryophyta</taxon>
        <taxon>Tracheophyta</taxon>
        <taxon>Spermatophyta</taxon>
        <taxon>Magnoliopsida</taxon>
        <taxon>eudicotyledons</taxon>
        <taxon>Gunneridae</taxon>
        <taxon>Pentapetalae</taxon>
        <taxon>rosids</taxon>
        <taxon>fabids</taxon>
        <taxon>Fagales</taxon>
        <taxon>Fagaceae</taxon>
        <taxon>Quercus</taxon>
    </lineage>
</organism>
<dbReference type="OMA" id="NDMELKC"/>
<feature type="domain" description="NB-ARC" evidence="6">
    <location>
        <begin position="16"/>
        <end position="166"/>
    </location>
</feature>
<reference evidence="8 9" key="1">
    <citation type="journal article" date="2016" name="G3 (Bethesda)">
        <title>First Draft Assembly and Annotation of the Genome of a California Endemic Oak Quercus lobata Nee (Fagaceae).</title>
        <authorList>
            <person name="Sork V.L."/>
            <person name="Fitz-Gibbon S.T."/>
            <person name="Puiu D."/>
            <person name="Crepeau M."/>
            <person name="Gugger P.F."/>
            <person name="Sherman R."/>
            <person name="Stevens K."/>
            <person name="Langley C.H."/>
            <person name="Pellegrini M."/>
            <person name="Salzberg S.L."/>
        </authorList>
    </citation>
    <scope>NUCLEOTIDE SEQUENCE [LARGE SCALE GENOMIC DNA]</scope>
    <source>
        <strain evidence="8 9">cv. SW786</strain>
    </source>
</reference>
<dbReference type="SUPFAM" id="SSF52058">
    <property type="entry name" value="L domain-like"/>
    <property type="match status" value="1"/>
</dbReference>
<dbReference type="InterPro" id="IPR002182">
    <property type="entry name" value="NB-ARC"/>
</dbReference>
<dbReference type="Pfam" id="PF00931">
    <property type="entry name" value="NB-ARC"/>
    <property type="match status" value="1"/>
</dbReference>
<accession>A0A7N2LDX6</accession>
<dbReference type="GO" id="GO:0061809">
    <property type="term" value="F:NAD+ nucleosidase activity, cyclic ADP-ribose generating"/>
    <property type="evidence" value="ECO:0007669"/>
    <property type="project" value="UniProtKB-EC"/>
</dbReference>
<keyword evidence="9" id="KW-1185">Reference proteome</keyword>
<dbReference type="InterPro" id="IPR044974">
    <property type="entry name" value="Disease_R_plants"/>
</dbReference>
<proteinExistence type="predicted"/>
<dbReference type="EMBL" id="LRBV02000004">
    <property type="status" value="NOT_ANNOTATED_CDS"/>
    <property type="molecule type" value="Genomic_DNA"/>
</dbReference>
<feature type="domain" description="C-JID" evidence="7">
    <location>
        <begin position="409"/>
        <end position="454"/>
    </location>
</feature>
<dbReference type="PANTHER" id="PTHR11017:SF559">
    <property type="entry name" value="DISEASE RESISTANCE PROTEIN CHL1"/>
    <property type="match status" value="1"/>
</dbReference>
<evidence type="ECO:0000259" key="6">
    <source>
        <dbReference type="Pfam" id="PF00931"/>
    </source>
</evidence>
<dbReference type="Gene3D" id="3.80.10.10">
    <property type="entry name" value="Ribonuclease Inhibitor"/>
    <property type="match status" value="1"/>
</dbReference>
<dbReference type="PROSITE" id="PS51450">
    <property type="entry name" value="LRR"/>
    <property type="match status" value="1"/>
</dbReference>
<evidence type="ECO:0000256" key="1">
    <source>
        <dbReference type="ARBA" id="ARBA00011982"/>
    </source>
</evidence>
<evidence type="ECO:0000259" key="7">
    <source>
        <dbReference type="Pfam" id="PF20160"/>
    </source>
</evidence>
<keyword evidence="2" id="KW-0433">Leucine-rich repeat</keyword>
<dbReference type="InterPro" id="IPR001611">
    <property type="entry name" value="Leu-rich_rpt"/>
</dbReference>
<sequence>MNSYLGIKSNDESKDESNDVRSIGICGMSGTGKTTLAKVVFDKIHNKFDASSFLEDAREASKDTRGLEKLQDQLLNDMELKCNGDLRKKIQMISNGLHKKRVLIVVDDASKKEQLETLVGKPDWFGPRSRIIITTEDKHLLVSYKVQVGFSEEEAKIDLCKNFVNYAQGIPLVLKVLGSHLCTKSKKEWESTWNQLKAIPDEEITKKLQIAFDGLNTYERKLFLDIACFFKGEDRNHESEEPERRSRLWLYDDVLSVLKNNIPIEALQNTGPEPEPINLLLPNSFSGLSSLVSPDLSDCNLSDGALPDDLSCLYSIKSLNLSKNNFTSLPDSISELSELKLLLLDHCSELKSLPYLPIRFTFIDCLGLADDEGGKITKISLLDIHFKPLWQKFMEKQIHEIEGFYSVVPQTEIPFWFNHRSSESVDSVPIKLPDSVFNDKSWKGIAVCYFCSPNKFKRRSSWSGFESLSRIYLSIGHGWRS</sequence>
<dbReference type="EnsemblPlants" id="QL04p027300:mrna">
    <property type="protein sequence ID" value="QL04p027300:mrna"/>
    <property type="gene ID" value="QL04p027300"/>
</dbReference>
<dbReference type="Gramene" id="QL04p027300:mrna">
    <property type="protein sequence ID" value="QL04p027300:mrna"/>
    <property type="gene ID" value="QL04p027300"/>
</dbReference>
<dbReference type="Gene3D" id="3.40.50.300">
    <property type="entry name" value="P-loop containing nucleotide triphosphate hydrolases"/>
    <property type="match status" value="1"/>
</dbReference>
<reference evidence="8" key="2">
    <citation type="submission" date="2021-01" db="UniProtKB">
        <authorList>
            <consortium name="EnsemblPlants"/>
        </authorList>
    </citation>
    <scope>IDENTIFICATION</scope>
</reference>
<dbReference type="GO" id="GO:0043531">
    <property type="term" value="F:ADP binding"/>
    <property type="evidence" value="ECO:0007669"/>
    <property type="project" value="InterPro"/>
</dbReference>
<dbReference type="AlphaFoldDB" id="A0A7N2LDX6"/>
<evidence type="ECO:0000256" key="4">
    <source>
        <dbReference type="ARBA" id="ARBA00023027"/>
    </source>
</evidence>
<dbReference type="SUPFAM" id="SSF52540">
    <property type="entry name" value="P-loop containing nucleoside triphosphate hydrolases"/>
    <property type="match status" value="1"/>
</dbReference>
<dbReference type="Pfam" id="PF20160">
    <property type="entry name" value="C-JID"/>
    <property type="match status" value="1"/>
</dbReference>
<evidence type="ECO:0000313" key="9">
    <source>
        <dbReference type="Proteomes" id="UP000594261"/>
    </source>
</evidence>
<dbReference type="Proteomes" id="UP000594261">
    <property type="component" value="Chromosome 4"/>
</dbReference>
<dbReference type="InParanoid" id="A0A7N2LDX6"/>
<evidence type="ECO:0000256" key="5">
    <source>
        <dbReference type="ARBA" id="ARBA00047304"/>
    </source>
</evidence>
<keyword evidence="4" id="KW-0520">NAD</keyword>
<dbReference type="InterPro" id="IPR032675">
    <property type="entry name" value="LRR_dom_sf"/>
</dbReference>
<evidence type="ECO:0000256" key="2">
    <source>
        <dbReference type="ARBA" id="ARBA00022614"/>
    </source>
</evidence>
<dbReference type="InterPro" id="IPR027417">
    <property type="entry name" value="P-loop_NTPase"/>
</dbReference>